<dbReference type="EMBL" id="MN739353">
    <property type="protein sequence ID" value="QHT00224.1"/>
    <property type="molecule type" value="Genomic_DNA"/>
</dbReference>
<reference evidence="2" key="1">
    <citation type="journal article" date="2020" name="Nature">
        <title>Giant virus diversity and host interactions through global metagenomics.</title>
        <authorList>
            <person name="Schulz F."/>
            <person name="Roux S."/>
            <person name="Paez-Espino D."/>
            <person name="Jungbluth S."/>
            <person name="Walsh D.A."/>
            <person name="Denef V.J."/>
            <person name="McMahon K.D."/>
            <person name="Konstantinidis K.T."/>
            <person name="Eloe-Fadrosh E.A."/>
            <person name="Kyrpides N.C."/>
            <person name="Woyke T."/>
        </authorList>
    </citation>
    <scope>NUCLEOTIDE SEQUENCE</scope>
    <source>
        <strain evidence="2">GVMAG-M-3300020192-26</strain>
    </source>
</reference>
<protein>
    <recommendedName>
        <fullName evidence="3">Early transcription factor VETF large subunit</fullName>
    </recommendedName>
</protein>
<evidence type="ECO:0008006" key="3">
    <source>
        <dbReference type="Google" id="ProtNLM"/>
    </source>
</evidence>
<evidence type="ECO:0000256" key="1">
    <source>
        <dbReference type="SAM" id="MobiDB-lite"/>
    </source>
</evidence>
<organism evidence="2">
    <name type="scientific">viral metagenome</name>
    <dbReference type="NCBI Taxonomy" id="1070528"/>
    <lineage>
        <taxon>unclassified sequences</taxon>
        <taxon>metagenomes</taxon>
        <taxon>organismal metagenomes</taxon>
    </lineage>
</organism>
<proteinExistence type="predicted"/>
<name>A0A6C0C9Q4_9ZZZZ</name>
<evidence type="ECO:0000313" key="2">
    <source>
        <dbReference type="EMBL" id="QHT00224.1"/>
    </source>
</evidence>
<sequence>MDDPMKIIHKYKNNNGRIQYHIHIFVGDIIGKKYKDVLNKIQNLDLYRALTELTIKELDLMTEKYGEHWYEKFFNSYHIEFTKEITIKNTVKMAELKKMYGNEWIKTHFDNYKKRLEVVSYSYETRIKTLMERKNMERTLKKKIKDEDDAIVDYSTIKKRETVNLDRIKSKDYDIVGDSQSEYSIGCDDPSTSEEDEQQNSRVPLQDEYRVRDMGPTFVRDGSDVESDSSDIDSDYEVISDEDEDEINMSGGNDQDEIPDPIPEEIFGEIPEELTDGADDTTEDSTNVDDEDIESLFNDLDDIDENVAVTTRDIKTVLNEANYNKIYNQISPFDTSKDMNMFDENLKNVIHKNYIYHQYIYKDDTIKTIHGKICCGFKNNEKFGENAFIVPSYQYLWSEYMFENEIKKVMIGQKWIVKNDILRMDIEPNTNIGVYEDLRGNLKKIRDNIKRHGKIKREDDEQSVFYDYEGYYAANEIFMTDIYNDLGLGYNPTFEEIKNLFDVYIKLYYNRIQLEDFNNILNLMKNVSVEIEHNKVKKIHDTINNDLILENEIMKDVELVRANDQKKYHKYFKENIIMHSVVSAYVVNDYTKLNLFHIFDNYEMSHDYPFIQYHQINSAPYVRYNKQHILKNEKKDVVVKWFENSPYGISFKVRINSSKSANEYANIVLNDTGRINYNIQWKEEYMRTMDDVKISYNNVRKLIAKINKENPRLKLIIPEDDDFKPVFISSIQRFELPEKFTVDHDDLSKFARNFFPYVTMIIEPKKRRGKAADKSTVEVSKYGTYLRYKRISKYENKSRIEHRIVFFMRNYEFNDQQLATELSKEFNITEAHAMQEIANAYTKHAHIKKSRKVLKKFENLPKYKSPGITVDIQGKTRDKYKLKVAGARDESQLNRIIDFMNILIYLYVDTYLYKNPARQQMKDRLTKLTNIAKRRNKVEKAYKEETPSTNIKQMIKIDTKRLKMTGTDENINWSKKCQNSGIDTRRRPQQFINPDELILRGYVLQDTLNGLPFEHYSRVVKIDDDAKILPPGSKKGKEVTLRAIKLELEDDEYIYYACNPEDNGQHMYIGFLGKDSSAPCCFIKDQFISNNPKKRDIFMRGIGLTSENAALPLTPNDQMYILQDNIVIDDGRFAFLPKYLDILMNAMLQKTIDIDNHNLISAVSGYYFKYGVKSADSKYLSAISSSFDLTIEQIKKKMVNALNNDKNDLLFTSLNNGDVQTQFKTVDAYIEYIKNNRFIDYNLVNDLLCIPGVIRKNGIAVIFFQRKKRTYQKKFEKEKVKIDYYITCHNQENVMDLKDPNRETIILVKENKNYYPIVMVTKQEKNSSELMIEKTYKFKDDSKNIINHLYDYYNLNCYSDYSVLVNDQTHENNTAKFIHKILSAQSDKNYKIKAQYVDSRFKCKYIITNGGYIIPTVISGSIYDVKIVSSVEKYVKDYVTTIKNLNAIAKATNGVLKIKPIGFYYIDKKNKTYSVTSIITENYNVVPIIKANISSDFLKTHKYIIKHKSDDDIIDKEVLKGPKNIIIDDRIIDINKSKYKLELYQLFRLHLSYFLNHSESGDKYRKKIMEIINGKHTKREKRIKLKKILYGICSTELANRYDALIKQQIDSQKGGALDKKWININTNTKIDYPSIIFSNNREICYNLDNKNACNSYVHCKWTSKNTCVLDVNQNMLPEYINKICEEFLQNDLKANEILNINDHSVMDVVSYNVFKEREDEEIIIGSSKNADKILGEIFGKENIPQIGKKRNKINLTQDYDALNRNNPLNDIDEWHVQNIIANNNTIYRAFANAFFWSIHTYDNKNYRNLGYYSLLQTELSSIYKSQVIDWLMIDHNAKDVPKMDTETDNIKMSNFITKISMSINNVSNNLVEMFVLCKLYNVIISVYDENYNFMFAFHPVSGHVRHFADIVKEKSLKNLSFRFTYSGKDVIPEKIDVLYPVDNRK</sequence>
<accession>A0A6C0C9Q4</accession>
<feature type="region of interest" description="Disordered" evidence="1">
    <location>
        <begin position="180"/>
        <end position="206"/>
    </location>
</feature>